<dbReference type="EMBL" id="BHVY01000004">
    <property type="protein sequence ID" value="GIJ87050.1"/>
    <property type="molecule type" value="Genomic_DNA"/>
</dbReference>
<gene>
    <name evidence="1" type="ORF">Asppvi_005952</name>
</gene>
<dbReference type="GeneID" id="67004563"/>
<dbReference type="Proteomes" id="UP001043456">
    <property type="component" value="Unassembled WGS sequence"/>
</dbReference>
<organism evidence="1 2">
    <name type="scientific">Aspergillus pseudoviridinutans</name>
    <dbReference type="NCBI Taxonomy" id="1517512"/>
    <lineage>
        <taxon>Eukaryota</taxon>
        <taxon>Fungi</taxon>
        <taxon>Dikarya</taxon>
        <taxon>Ascomycota</taxon>
        <taxon>Pezizomycotina</taxon>
        <taxon>Eurotiomycetes</taxon>
        <taxon>Eurotiomycetidae</taxon>
        <taxon>Eurotiales</taxon>
        <taxon>Aspergillaceae</taxon>
        <taxon>Aspergillus</taxon>
        <taxon>Aspergillus subgen. Fumigati</taxon>
    </lineage>
</organism>
<evidence type="ECO:0000313" key="1">
    <source>
        <dbReference type="EMBL" id="GIJ87050.1"/>
    </source>
</evidence>
<sequence>MNWERPGFPDPLRRALREFMMDSSPGIDEETGRVRPEPNVREFKGCKLRGALYGVVSAGQSKIPTKVRLCLRKNVSQAVNRCQLQRSLVYPVRLGGQRSCPTRQQLRFRNGRTGCRDMPLTGWKG</sequence>
<accession>A0A9P3BA57</accession>
<reference evidence="1 2" key="1">
    <citation type="submission" date="2018-10" db="EMBL/GenBank/DDBJ databases">
        <title>Pan-genome distribution and transcriptional activeness of fungal secondary metabolism genes in Aspergillus section Fumigati.</title>
        <authorList>
            <person name="Takahashi H."/>
            <person name="Umemura M."/>
            <person name="Ninomiya A."/>
            <person name="Kusuya Y."/>
            <person name="Urayama S."/>
            <person name="Shimizu M."/>
            <person name="Watanabe A."/>
            <person name="Kamei K."/>
            <person name="Yaguchi T."/>
            <person name="Hagiwara D."/>
        </authorList>
    </citation>
    <scope>NUCLEOTIDE SEQUENCE [LARGE SCALE GENOMIC DNA]</scope>
    <source>
        <strain evidence="1 2">IFM 55266</strain>
    </source>
</reference>
<dbReference type="RefSeq" id="XP_043157796.1">
    <property type="nucleotide sequence ID" value="XM_043301861.1"/>
</dbReference>
<comment type="caution">
    <text evidence="1">The sequence shown here is derived from an EMBL/GenBank/DDBJ whole genome shotgun (WGS) entry which is preliminary data.</text>
</comment>
<evidence type="ECO:0000313" key="2">
    <source>
        <dbReference type="Proteomes" id="UP001043456"/>
    </source>
</evidence>
<proteinExistence type="predicted"/>
<dbReference type="AlphaFoldDB" id="A0A9P3BA57"/>
<name>A0A9P3BA57_9EURO</name>
<keyword evidence="2" id="KW-1185">Reference proteome</keyword>
<protein>
    <submittedName>
        <fullName evidence="1">Uncharacterized protein</fullName>
    </submittedName>
</protein>